<reference evidence="8 9" key="1">
    <citation type="submission" date="2016-10" db="EMBL/GenBank/DDBJ databases">
        <authorList>
            <person name="de Groot N.N."/>
        </authorList>
    </citation>
    <scope>NUCLEOTIDE SEQUENCE [LARGE SCALE GENOMIC DNA]</scope>
    <source>
        <strain evidence="8 9">CGMCC 1.7659</strain>
    </source>
</reference>
<dbReference type="RefSeq" id="WP_092404376.1">
    <property type="nucleotide sequence ID" value="NZ_FOVF01000002.1"/>
</dbReference>
<dbReference type="InterPro" id="IPR004839">
    <property type="entry name" value="Aminotransferase_I/II_large"/>
</dbReference>
<evidence type="ECO:0000256" key="1">
    <source>
        <dbReference type="ARBA" id="ARBA00001933"/>
    </source>
</evidence>
<evidence type="ECO:0000259" key="7">
    <source>
        <dbReference type="Pfam" id="PF00155"/>
    </source>
</evidence>
<keyword evidence="5" id="KW-0663">Pyridoxal phosphate</keyword>
<evidence type="ECO:0000256" key="4">
    <source>
        <dbReference type="ARBA" id="ARBA00022679"/>
    </source>
</evidence>
<dbReference type="CDD" id="cd00609">
    <property type="entry name" value="AAT_like"/>
    <property type="match status" value="1"/>
</dbReference>
<dbReference type="Gene3D" id="3.40.640.10">
    <property type="entry name" value="Type I PLP-dependent aspartate aminotransferase-like (Major domain)"/>
    <property type="match status" value="1"/>
</dbReference>
<dbReference type="SUPFAM" id="SSF53383">
    <property type="entry name" value="PLP-dependent transferases"/>
    <property type="match status" value="1"/>
</dbReference>
<dbReference type="Gene3D" id="3.90.1150.10">
    <property type="entry name" value="Aspartate Aminotransferase, domain 1"/>
    <property type="match status" value="1"/>
</dbReference>
<keyword evidence="3 8" id="KW-0032">Aminotransferase</keyword>
<comment type="similarity">
    <text evidence="2">Belongs to the class-I pyridoxal-phosphate-dependent aminotransferase family.</text>
</comment>
<dbReference type="GO" id="GO:0030170">
    <property type="term" value="F:pyridoxal phosphate binding"/>
    <property type="evidence" value="ECO:0007669"/>
    <property type="project" value="InterPro"/>
</dbReference>
<dbReference type="Pfam" id="PF00155">
    <property type="entry name" value="Aminotran_1_2"/>
    <property type="match status" value="1"/>
</dbReference>
<dbReference type="EMBL" id="FOVF01000002">
    <property type="protein sequence ID" value="SFN01142.1"/>
    <property type="molecule type" value="Genomic_DNA"/>
</dbReference>
<name>A0A1I4VIW0_9GAMM</name>
<comment type="cofactor">
    <cofactor evidence="1">
        <name>pyridoxal 5'-phosphate</name>
        <dbReference type="ChEBI" id="CHEBI:597326"/>
    </cofactor>
</comment>
<dbReference type="InterPro" id="IPR015422">
    <property type="entry name" value="PyrdxlP-dep_Trfase_small"/>
</dbReference>
<evidence type="ECO:0000313" key="9">
    <source>
        <dbReference type="Proteomes" id="UP000198575"/>
    </source>
</evidence>
<dbReference type="EC" id="2.6.1.2" evidence="6"/>
<evidence type="ECO:0000313" key="8">
    <source>
        <dbReference type="EMBL" id="SFN01142.1"/>
    </source>
</evidence>
<evidence type="ECO:0000256" key="2">
    <source>
        <dbReference type="ARBA" id="ARBA00007441"/>
    </source>
</evidence>
<gene>
    <name evidence="8" type="ORF">SAMN05216289_102143</name>
</gene>
<proteinExistence type="inferred from homology"/>
<evidence type="ECO:0000256" key="6">
    <source>
        <dbReference type="ARBA" id="ARBA00026106"/>
    </source>
</evidence>
<keyword evidence="9" id="KW-1185">Reference proteome</keyword>
<dbReference type="GO" id="GO:0004021">
    <property type="term" value="F:L-alanine:2-oxoglutarate aminotransferase activity"/>
    <property type="evidence" value="ECO:0007669"/>
    <property type="project" value="UniProtKB-EC"/>
</dbReference>
<organism evidence="8 9">
    <name type="scientific">Dokdonella immobilis</name>
    <dbReference type="NCBI Taxonomy" id="578942"/>
    <lineage>
        <taxon>Bacteria</taxon>
        <taxon>Pseudomonadati</taxon>
        <taxon>Pseudomonadota</taxon>
        <taxon>Gammaproteobacteria</taxon>
        <taxon>Lysobacterales</taxon>
        <taxon>Rhodanobacteraceae</taxon>
        <taxon>Dokdonella</taxon>
    </lineage>
</organism>
<dbReference type="PANTHER" id="PTHR43488:SF2">
    <property type="entry name" value="GLUTAMATE-PYRUVATE AMINOTRANSFERASE ALAA"/>
    <property type="match status" value="1"/>
</dbReference>
<accession>A0A1I4VIW0</accession>
<dbReference type="STRING" id="578942.SAMN05216289_102143"/>
<dbReference type="InterPro" id="IPR015424">
    <property type="entry name" value="PyrdxlP-dep_Trfase"/>
</dbReference>
<keyword evidence="4 8" id="KW-0808">Transferase</keyword>
<sequence length="415" mass="45103">MPHRPVSTSSRLAEVRYEIRGTLSHRARDLEAEGRRIVRLNIGNPGAFGFEAPKHIRESVTRSLPNSEAYCQQQGLPMAREAIAAQQRMRGSLSVDAERVFIGNGVSELIDLALRALLEAGDEVLVPAPDYPLWTAATILNGGKAVHYPCPAGRGHLPDVEEMAALITPRTRAIVLINPNNPTGATYPRELLGAIVALAERHQLVLLADEIYDGILYDGARFEPLAALAGDVPCLSFGGLSKVHRACGYRVGWFSVSGSRARVVDMLHAFDLLAALRLCGNVPGQWAIEPALQGADTISALTAPGGRLHDSRRAVLEAVERSRFLRVVAPAGALYAFPGVDTALIPDFDDEAFALHLLETEDVLIVPGSSFNVRYRNHFRITLLPRAEVIADVFGRIERALVRTAEVRSTARQVA</sequence>
<dbReference type="OrthoDB" id="9803354at2"/>
<dbReference type="AlphaFoldDB" id="A0A1I4VIW0"/>
<protein>
    <recommendedName>
        <fullName evidence="6">alanine transaminase</fullName>
        <ecNumber evidence="6">2.6.1.2</ecNumber>
    </recommendedName>
</protein>
<dbReference type="InterPro" id="IPR015421">
    <property type="entry name" value="PyrdxlP-dep_Trfase_major"/>
</dbReference>
<dbReference type="Proteomes" id="UP000198575">
    <property type="component" value="Unassembled WGS sequence"/>
</dbReference>
<evidence type="ECO:0000256" key="3">
    <source>
        <dbReference type="ARBA" id="ARBA00022576"/>
    </source>
</evidence>
<dbReference type="InterPro" id="IPR051926">
    <property type="entry name" value="Ala_Aminotransferase"/>
</dbReference>
<feature type="domain" description="Aminotransferase class I/classII large" evidence="7">
    <location>
        <begin position="37"/>
        <end position="388"/>
    </location>
</feature>
<dbReference type="PANTHER" id="PTHR43488">
    <property type="entry name" value="GLUTAMATE-PYRUVATE AMINOTRANSFERASE ALAA"/>
    <property type="match status" value="1"/>
</dbReference>
<evidence type="ECO:0000256" key="5">
    <source>
        <dbReference type="ARBA" id="ARBA00022898"/>
    </source>
</evidence>